<keyword evidence="1" id="KW-0175">Coiled coil</keyword>
<keyword evidence="3" id="KW-1185">Reference proteome</keyword>
<accession>A0ABN7T2S3</accession>
<name>A0ABN7T2S3_OIKDI</name>
<feature type="coiled-coil region" evidence="1">
    <location>
        <begin position="93"/>
        <end position="134"/>
    </location>
</feature>
<reference evidence="2 3" key="1">
    <citation type="submission" date="2021-04" db="EMBL/GenBank/DDBJ databases">
        <authorList>
            <person name="Bliznina A."/>
        </authorList>
    </citation>
    <scope>NUCLEOTIDE SEQUENCE [LARGE SCALE GENOMIC DNA]</scope>
</reference>
<evidence type="ECO:0000313" key="3">
    <source>
        <dbReference type="Proteomes" id="UP001158576"/>
    </source>
</evidence>
<proteinExistence type="predicted"/>
<evidence type="ECO:0000256" key="1">
    <source>
        <dbReference type="SAM" id="Coils"/>
    </source>
</evidence>
<protein>
    <submittedName>
        <fullName evidence="2">Oidioi.mRNA.OKI2018_I69.chr2.g4430.t1.cds</fullName>
    </submittedName>
</protein>
<evidence type="ECO:0000313" key="2">
    <source>
        <dbReference type="EMBL" id="CAG5109966.1"/>
    </source>
</evidence>
<sequence length="308" mass="36704">MSERNRSYYATGIPEYLTGSTDGNQTYSSYDRNEIQSLRNSYHHLQNLVFTLQKSLEREQERNDRKGLFAQEQFAKDFQRKIEIKEDQQSTLVDSLKRQIEELSLKNDLHEMKFKMMEKKIDELEEEIKRSKEKTVDETGHHDQLRQERVPTQRVNIKVYRPRQQQWPPKPCFGLRKDTRNMYFKTTIYASDKYRNSTDQEIQEKMNSECAFDILQELHQEKEMRLGKKPPFRKVVEKGARYMHFLDNKIYQQIDVIDGNLRKVLTDGAQNEGLWIAKECETPQMLPEDADEITEEEFLSIANSENED</sequence>
<dbReference type="EMBL" id="OU015567">
    <property type="protein sequence ID" value="CAG5109966.1"/>
    <property type="molecule type" value="Genomic_DNA"/>
</dbReference>
<organism evidence="2 3">
    <name type="scientific">Oikopleura dioica</name>
    <name type="common">Tunicate</name>
    <dbReference type="NCBI Taxonomy" id="34765"/>
    <lineage>
        <taxon>Eukaryota</taxon>
        <taxon>Metazoa</taxon>
        <taxon>Chordata</taxon>
        <taxon>Tunicata</taxon>
        <taxon>Appendicularia</taxon>
        <taxon>Copelata</taxon>
        <taxon>Oikopleuridae</taxon>
        <taxon>Oikopleura</taxon>
    </lineage>
</organism>
<dbReference type="Proteomes" id="UP001158576">
    <property type="component" value="Chromosome 2"/>
</dbReference>
<gene>
    <name evidence="2" type="ORF">OKIOD_LOCUS13195</name>
</gene>